<proteinExistence type="predicted"/>
<evidence type="ECO:0000313" key="1">
    <source>
        <dbReference type="EMBL" id="OAP49766.1"/>
    </source>
</evidence>
<dbReference type="AlphaFoldDB" id="A0A178YRD2"/>
<reference evidence="1 2" key="1">
    <citation type="submission" date="2015-11" db="EMBL/GenBank/DDBJ databases">
        <title>Ensifer anhuiense sp. nov., an effective nitrogen fixation bacterium with Glycine soja.</title>
        <authorList>
            <person name="Yan H."/>
            <person name="Chen W."/>
        </authorList>
    </citation>
    <scope>NUCLEOTIDE SEQUENCE [LARGE SCALE GENOMIC DNA]</scope>
    <source>
        <strain evidence="1 2">LMG 7837</strain>
    </source>
</reference>
<dbReference type="RefSeq" id="WP_066868842.1">
    <property type="nucleotide sequence ID" value="NZ_LNQB01000051.1"/>
</dbReference>
<comment type="caution">
    <text evidence="1">The sequence shown here is derived from an EMBL/GenBank/DDBJ whole genome shotgun (WGS) entry which is preliminary data.</text>
</comment>
<dbReference type="OrthoDB" id="8112986at2"/>
<gene>
    <name evidence="1" type="ORF">ATB98_03080</name>
</gene>
<dbReference type="STRING" id="36856.ATB98_03080"/>
<keyword evidence="2" id="KW-1185">Reference proteome</keyword>
<protein>
    <submittedName>
        <fullName evidence="1">Type III secretion protein</fullName>
    </submittedName>
</protein>
<name>A0A178YRD2_SINSA</name>
<organism evidence="1 2">
    <name type="scientific">Sinorhizobium saheli</name>
    <dbReference type="NCBI Taxonomy" id="36856"/>
    <lineage>
        <taxon>Bacteria</taxon>
        <taxon>Pseudomonadati</taxon>
        <taxon>Pseudomonadota</taxon>
        <taxon>Alphaproteobacteria</taxon>
        <taxon>Hyphomicrobiales</taxon>
        <taxon>Rhizobiaceae</taxon>
        <taxon>Sinorhizobium/Ensifer group</taxon>
        <taxon>Sinorhizobium</taxon>
    </lineage>
</organism>
<dbReference type="Proteomes" id="UP000078507">
    <property type="component" value="Unassembled WGS sequence"/>
</dbReference>
<dbReference type="EMBL" id="LNQB01000051">
    <property type="protein sequence ID" value="OAP49766.1"/>
    <property type="molecule type" value="Genomic_DNA"/>
</dbReference>
<sequence>MTEPSPTARAAGAGPQGADPEGFWALFRTAPARLVHPRHIVHAYDEAISIEAAARLQQSDRVQRPLARLLRDKYRLPDAGACAPPHAADLALLDLPRERVDEVCRLAGAVFWSHVLAGEIRSRAVAEMKARIGDLVFQRAVHNRDLASGRQPPGDLDALMRAIDADGRKCWASWQASLRQPLAAWLRLRDEADQDGAFSQADDAERGAAIVRRVAAASEVG</sequence>
<accession>A0A178YRD2</accession>
<evidence type="ECO:0000313" key="2">
    <source>
        <dbReference type="Proteomes" id="UP000078507"/>
    </source>
</evidence>